<reference evidence="5 6" key="1">
    <citation type="submission" date="2020-09" db="EMBL/GenBank/DDBJ databases">
        <title>Novel species in genus Gordonia.</title>
        <authorList>
            <person name="Zhang G."/>
        </authorList>
    </citation>
    <scope>NUCLEOTIDE SEQUENCE [LARGE SCALE GENOMIC DNA]</scope>
    <source>
        <strain evidence="5 6">ON-33</strain>
    </source>
</reference>
<name>A0ABR7W6N1_9ACTN</name>
<sequence length="137" mass="15873">MADDERLCSIRGDLGQAVRNLLDRIADKWALLIIATLHDRQLRFTEVQRLIPGISQRMLSLTLRKLERDGLVARTAYAEVPPRVEYRLTDLADSLLPHAIALANWAAEHNDTIGMNRREYDARRDEETASRRRRRMP</sequence>
<keyword evidence="6" id="KW-1185">Reference proteome</keyword>
<proteinExistence type="predicted"/>
<dbReference type="InterPro" id="IPR036390">
    <property type="entry name" value="WH_DNA-bd_sf"/>
</dbReference>
<dbReference type="InterPro" id="IPR002577">
    <property type="entry name" value="HTH_HxlR"/>
</dbReference>
<protein>
    <submittedName>
        <fullName evidence="5">Helix-turn-helix transcriptional regulator</fullName>
    </submittedName>
</protein>
<evidence type="ECO:0000256" key="3">
    <source>
        <dbReference type="ARBA" id="ARBA00023163"/>
    </source>
</evidence>
<dbReference type="PANTHER" id="PTHR33204:SF39">
    <property type="entry name" value="TRANSCRIPTIONAL REGULATORY PROTEIN"/>
    <property type="match status" value="1"/>
</dbReference>
<keyword evidence="3" id="KW-0804">Transcription</keyword>
<keyword evidence="1" id="KW-0805">Transcription regulation</keyword>
<dbReference type="SUPFAM" id="SSF46785">
    <property type="entry name" value="Winged helix' DNA-binding domain"/>
    <property type="match status" value="1"/>
</dbReference>
<dbReference type="RefSeq" id="WP_164308932.1">
    <property type="nucleotide sequence ID" value="NZ_BAABAD010000003.1"/>
</dbReference>
<dbReference type="InterPro" id="IPR036388">
    <property type="entry name" value="WH-like_DNA-bd_sf"/>
</dbReference>
<evidence type="ECO:0000259" key="4">
    <source>
        <dbReference type="PROSITE" id="PS51118"/>
    </source>
</evidence>
<dbReference type="Gene3D" id="1.10.10.10">
    <property type="entry name" value="Winged helix-like DNA-binding domain superfamily/Winged helix DNA-binding domain"/>
    <property type="match status" value="1"/>
</dbReference>
<gene>
    <name evidence="5" type="ORF">IDF66_02725</name>
</gene>
<comment type="caution">
    <text evidence="5">The sequence shown here is derived from an EMBL/GenBank/DDBJ whole genome shotgun (WGS) entry which is preliminary data.</text>
</comment>
<evidence type="ECO:0000256" key="1">
    <source>
        <dbReference type="ARBA" id="ARBA00023015"/>
    </source>
</evidence>
<evidence type="ECO:0000256" key="2">
    <source>
        <dbReference type="ARBA" id="ARBA00023125"/>
    </source>
</evidence>
<dbReference type="Proteomes" id="UP000602395">
    <property type="component" value="Unassembled WGS sequence"/>
</dbReference>
<dbReference type="Pfam" id="PF01638">
    <property type="entry name" value="HxlR"/>
    <property type="match status" value="1"/>
</dbReference>
<evidence type="ECO:0000313" key="6">
    <source>
        <dbReference type="Proteomes" id="UP000602395"/>
    </source>
</evidence>
<dbReference type="EMBL" id="JACWMS010000001">
    <property type="protein sequence ID" value="MBD1318487.1"/>
    <property type="molecule type" value="Genomic_DNA"/>
</dbReference>
<accession>A0ABR7W6N1</accession>
<feature type="domain" description="HTH hxlR-type" evidence="4">
    <location>
        <begin position="8"/>
        <end position="114"/>
    </location>
</feature>
<keyword evidence="2" id="KW-0238">DNA-binding</keyword>
<organism evidence="5 6">
    <name type="scientific">Gordonia hankookensis</name>
    <dbReference type="NCBI Taxonomy" id="589403"/>
    <lineage>
        <taxon>Bacteria</taxon>
        <taxon>Bacillati</taxon>
        <taxon>Actinomycetota</taxon>
        <taxon>Actinomycetes</taxon>
        <taxon>Mycobacteriales</taxon>
        <taxon>Gordoniaceae</taxon>
        <taxon>Gordonia</taxon>
    </lineage>
</organism>
<evidence type="ECO:0000313" key="5">
    <source>
        <dbReference type="EMBL" id="MBD1318487.1"/>
    </source>
</evidence>
<dbReference type="PANTHER" id="PTHR33204">
    <property type="entry name" value="TRANSCRIPTIONAL REGULATOR, MARR FAMILY"/>
    <property type="match status" value="1"/>
</dbReference>
<dbReference type="PROSITE" id="PS51118">
    <property type="entry name" value="HTH_HXLR"/>
    <property type="match status" value="1"/>
</dbReference>